<protein>
    <submittedName>
        <fullName evidence="1">Uncharacterized protein</fullName>
    </submittedName>
</protein>
<organism evidence="1">
    <name type="scientific">Anguilla anguilla</name>
    <name type="common">European freshwater eel</name>
    <name type="synonym">Muraena anguilla</name>
    <dbReference type="NCBI Taxonomy" id="7936"/>
    <lineage>
        <taxon>Eukaryota</taxon>
        <taxon>Metazoa</taxon>
        <taxon>Chordata</taxon>
        <taxon>Craniata</taxon>
        <taxon>Vertebrata</taxon>
        <taxon>Euteleostomi</taxon>
        <taxon>Actinopterygii</taxon>
        <taxon>Neopterygii</taxon>
        <taxon>Teleostei</taxon>
        <taxon>Anguilliformes</taxon>
        <taxon>Anguillidae</taxon>
        <taxon>Anguilla</taxon>
    </lineage>
</organism>
<dbReference type="AlphaFoldDB" id="A0A0E9XVK0"/>
<evidence type="ECO:0000313" key="1">
    <source>
        <dbReference type="EMBL" id="JAI06733.1"/>
    </source>
</evidence>
<reference evidence="1" key="1">
    <citation type="submission" date="2014-11" db="EMBL/GenBank/DDBJ databases">
        <authorList>
            <person name="Amaro Gonzalez C."/>
        </authorList>
    </citation>
    <scope>NUCLEOTIDE SEQUENCE</scope>
</reference>
<name>A0A0E9XVK0_ANGAN</name>
<sequence length="30" mass="3455">MALPTVQHRGTLLLDRKICTRIPMPLYICT</sequence>
<accession>A0A0E9XVK0</accession>
<reference evidence="1" key="2">
    <citation type="journal article" date="2015" name="Fish Shellfish Immunol.">
        <title>Early steps in the European eel (Anguilla anguilla)-Vibrio vulnificus interaction in the gills: Role of the RtxA13 toxin.</title>
        <authorList>
            <person name="Callol A."/>
            <person name="Pajuelo D."/>
            <person name="Ebbesson L."/>
            <person name="Teles M."/>
            <person name="MacKenzie S."/>
            <person name="Amaro C."/>
        </authorList>
    </citation>
    <scope>NUCLEOTIDE SEQUENCE</scope>
</reference>
<proteinExistence type="predicted"/>
<dbReference type="EMBL" id="GBXM01001845">
    <property type="protein sequence ID" value="JAI06733.1"/>
    <property type="molecule type" value="Transcribed_RNA"/>
</dbReference>